<dbReference type="InterPro" id="IPR055346">
    <property type="entry name" value="Fe-S_cluster_assembly_SufBD"/>
</dbReference>
<keyword evidence="3" id="KW-1185">Reference proteome</keyword>
<dbReference type="Pfam" id="PF01458">
    <property type="entry name" value="SUFBD_core"/>
    <property type="match status" value="1"/>
</dbReference>
<protein>
    <submittedName>
        <fullName evidence="2">FeS assembly protein SufD</fullName>
    </submittedName>
</protein>
<evidence type="ECO:0000259" key="1">
    <source>
        <dbReference type="Pfam" id="PF01458"/>
    </source>
</evidence>
<dbReference type="AlphaFoldDB" id="A0A1D9NXV1"/>
<dbReference type="Proteomes" id="UP000179284">
    <property type="component" value="Chromosome I"/>
</dbReference>
<dbReference type="InterPro" id="IPR037284">
    <property type="entry name" value="SUF_FeS_clus_asmbl_SufBD_sf"/>
</dbReference>
<evidence type="ECO:0000313" key="3">
    <source>
        <dbReference type="Proteomes" id="UP000179284"/>
    </source>
</evidence>
<accession>A0A1D9NXV1</accession>
<name>A0A1D9NXV1_9FIRM</name>
<feature type="domain" description="SUF system FeS cluster assembly SufBD core" evidence="1">
    <location>
        <begin position="138"/>
        <end position="363"/>
    </location>
</feature>
<evidence type="ECO:0000313" key="2">
    <source>
        <dbReference type="EMBL" id="AOZ95083.1"/>
    </source>
</evidence>
<reference evidence="3" key="1">
    <citation type="submission" date="2016-10" db="EMBL/GenBank/DDBJ databases">
        <title>The complete genome sequence of the rumen bacterium Butyrivibrio hungatei MB2003.</title>
        <authorList>
            <person name="Palevich N."/>
            <person name="Kelly W.J."/>
            <person name="Leahy S.C."/>
            <person name="Altermann E."/>
            <person name="Rakonjac J."/>
            <person name="Attwood G.T."/>
        </authorList>
    </citation>
    <scope>NUCLEOTIDE SEQUENCE [LARGE SCALE GENOMIC DNA]</scope>
    <source>
        <strain evidence="3">MB2003</strain>
    </source>
</reference>
<dbReference type="GO" id="GO:0016226">
    <property type="term" value="P:iron-sulfur cluster assembly"/>
    <property type="evidence" value="ECO:0007669"/>
    <property type="project" value="InterPro"/>
</dbReference>
<dbReference type="RefSeq" id="WP_071174906.1">
    <property type="nucleotide sequence ID" value="NZ_CP017831.1"/>
</dbReference>
<proteinExistence type="predicted"/>
<dbReference type="EMBL" id="CP017831">
    <property type="protein sequence ID" value="AOZ95083.1"/>
    <property type="molecule type" value="Genomic_DNA"/>
</dbReference>
<dbReference type="OrthoDB" id="9803529at2"/>
<dbReference type="PANTHER" id="PTHR43575:SF1">
    <property type="entry name" value="PROTEIN ABCI7, CHLOROPLASTIC"/>
    <property type="match status" value="1"/>
</dbReference>
<sequence>MKKDLDMRVNVLPVLTYNFLHVNDSRITGSDITIDSLECPEVGTVPAGVSLDRAVSFDKAGDIFRANKDRILVTTGVPGAPNADMSYRDKDQAIRTGMGIDVDQLMISTGATVDVYTVAEGTKVAEPIVLRYEMKDGQGSLSGQVVHAGRNSEVTVIMTYISDKEASGFHGVSTRLLAEEGAKINVVKVQLLGDGFMHLDDIGGACFAKGQIDVVSLELGAKKSWAGCYINLVEGEAVFNSNMGYLCRQDHNLDINYVSDHRGKKTNADMQFKGVLMDAAQKTFRGTIDFKNGSAGSAGDEQEDTLLLSPDVVNKTMPVILCQEEDVDGRHGATIGQLGEELLFYMQARGIDEEEAKKIMIKARLESVARMIPNPEIMQKVQYYIQNIV</sequence>
<dbReference type="SUPFAM" id="SSF101960">
    <property type="entry name" value="Stabilizer of iron transporter SufD"/>
    <property type="match status" value="1"/>
</dbReference>
<gene>
    <name evidence="2" type="ORF">bhn_I0047</name>
</gene>
<organism evidence="2 3">
    <name type="scientific">Butyrivibrio hungatei</name>
    <dbReference type="NCBI Taxonomy" id="185008"/>
    <lineage>
        <taxon>Bacteria</taxon>
        <taxon>Bacillati</taxon>
        <taxon>Bacillota</taxon>
        <taxon>Clostridia</taxon>
        <taxon>Lachnospirales</taxon>
        <taxon>Lachnospiraceae</taxon>
        <taxon>Butyrivibrio</taxon>
    </lineage>
</organism>
<dbReference type="PANTHER" id="PTHR43575">
    <property type="entry name" value="PROTEIN ABCI7, CHLOROPLASTIC"/>
    <property type="match status" value="1"/>
</dbReference>
<dbReference type="InterPro" id="IPR000825">
    <property type="entry name" value="SUF_FeS_clus_asmbl_SufBD_core"/>
</dbReference>
<dbReference type="KEGG" id="bhu:bhn_I0047"/>